<accession>A0ABN7VTA7</accession>
<dbReference type="InterPro" id="IPR010347">
    <property type="entry name" value="Tdp1"/>
</dbReference>
<name>A0ABN7VTA7_GIGMA</name>
<keyword evidence="2" id="KW-1185">Reference proteome</keyword>
<evidence type="ECO:0000313" key="1">
    <source>
        <dbReference type="EMBL" id="CAG8798290.1"/>
    </source>
</evidence>
<dbReference type="PANTHER" id="PTHR12415">
    <property type="entry name" value="TYROSYL-DNA PHOSPHODIESTERASE 1"/>
    <property type="match status" value="1"/>
</dbReference>
<dbReference type="Pfam" id="PF06087">
    <property type="entry name" value="Tyr-DNA_phospho"/>
    <property type="match status" value="2"/>
</dbReference>
<comment type="caution">
    <text evidence="1">The sequence shown here is derived from an EMBL/GenBank/DDBJ whole genome shotgun (WGS) entry which is preliminary data.</text>
</comment>
<dbReference type="Gene3D" id="3.30.870.10">
    <property type="entry name" value="Endonuclease Chain A"/>
    <property type="match status" value="2"/>
</dbReference>
<organism evidence="1 2">
    <name type="scientific">Gigaspora margarita</name>
    <dbReference type="NCBI Taxonomy" id="4874"/>
    <lineage>
        <taxon>Eukaryota</taxon>
        <taxon>Fungi</taxon>
        <taxon>Fungi incertae sedis</taxon>
        <taxon>Mucoromycota</taxon>
        <taxon>Glomeromycotina</taxon>
        <taxon>Glomeromycetes</taxon>
        <taxon>Diversisporales</taxon>
        <taxon>Gigasporaceae</taxon>
        <taxon>Gigaspora</taxon>
    </lineage>
</organism>
<dbReference type="SUPFAM" id="SSF56024">
    <property type="entry name" value="Phospholipase D/nuclease"/>
    <property type="match status" value="1"/>
</dbReference>
<dbReference type="CDD" id="cd09122">
    <property type="entry name" value="PLDc_Tdp1_1"/>
    <property type="match status" value="1"/>
</dbReference>
<protein>
    <submittedName>
        <fullName evidence="1">8175_t:CDS:1</fullName>
    </submittedName>
</protein>
<dbReference type="Proteomes" id="UP000789901">
    <property type="component" value="Unassembled WGS sequence"/>
</dbReference>
<sequence length="288" mass="32140">MSHVVGTIRCVGSSSDSLNSRINRNSSDSLNSRINHSSIEPKYLDGATKLTYVSGFDGDYVKLEDLLQKVHLKNAFLSVLDVDWDWLLTKLPENILIVIAKHWDSGQEAEGVYILPDTNILLVHPPLSNTQIGCFHAKLMLLFFDGWMRVVVASGNLIPYDWETSENVIFVQDFPIVQATGFKNHIVNKLSQYDFSRAKAKLVASIPGEYKGIEDMKKYGHGRLCKVVQEVCGQNENLILECQTSTIGSLNVDFLHEFYRSASGIDPLDISKPCAKKGQGVEIPLPQI</sequence>
<evidence type="ECO:0000313" key="2">
    <source>
        <dbReference type="Proteomes" id="UP000789901"/>
    </source>
</evidence>
<gene>
    <name evidence="1" type="ORF">GMARGA_LOCUS22568</name>
</gene>
<proteinExistence type="predicted"/>
<dbReference type="EMBL" id="CAJVQB010021907">
    <property type="protein sequence ID" value="CAG8798290.1"/>
    <property type="molecule type" value="Genomic_DNA"/>
</dbReference>
<reference evidence="1 2" key="1">
    <citation type="submission" date="2021-06" db="EMBL/GenBank/DDBJ databases">
        <authorList>
            <person name="Kallberg Y."/>
            <person name="Tangrot J."/>
            <person name="Rosling A."/>
        </authorList>
    </citation>
    <scope>NUCLEOTIDE SEQUENCE [LARGE SCALE GENOMIC DNA]</scope>
    <source>
        <strain evidence="1 2">120-4 pot B 10/14</strain>
    </source>
</reference>